<dbReference type="PROSITE" id="PS51257">
    <property type="entry name" value="PROKAR_LIPOPROTEIN"/>
    <property type="match status" value="1"/>
</dbReference>
<sequence length="269" mass="27942">MRVTRGIATLSLTVVAVLGLSACSSDGEAKDRPAAEAGASAPAEEAAESSEFDLTKDDFIQRVTDATQAAGTLTMDMTQSGSGMSQTASGVVSYAEGAQEMSMTLEVPEAGTVEMRMVDGVVYMTMGELTQGKFLEIDPNDPSNPMAGSVAELEGQFDPTQGLSPEAVLQFEKAGEPEEVGGVLAQPYTVVVDSSAAAENLPEELAGAGASLPAELSYTYWIDADDLIRRVTSESLGISTDITFSGWGEPVEIVAPAPEEITDLSSLGL</sequence>
<dbReference type="Gene3D" id="2.50.20.20">
    <property type="match status" value="1"/>
</dbReference>
<proteinExistence type="predicted"/>
<evidence type="ECO:0000313" key="2">
    <source>
        <dbReference type="EMBL" id="GIG37271.1"/>
    </source>
</evidence>
<dbReference type="EMBL" id="BONO01000021">
    <property type="protein sequence ID" value="GIG37271.1"/>
    <property type="molecule type" value="Genomic_DNA"/>
</dbReference>
<name>A0A919U4A5_9CELL</name>
<dbReference type="SUPFAM" id="SSF89392">
    <property type="entry name" value="Prokaryotic lipoproteins and lipoprotein localization factors"/>
    <property type="match status" value="1"/>
</dbReference>
<accession>A0A919U4A5</accession>
<feature type="region of interest" description="Disordered" evidence="1">
    <location>
        <begin position="25"/>
        <end position="56"/>
    </location>
</feature>
<protein>
    <recommendedName>
        <fullName evidence="4">Lipoprotein</fullName>
    </recommendedName>
</protein>
<dbReference type="RefSeq" id="WP_203669265.1">
    <property type="nucleotide sequence ID" value="NZ_BONO01000021.1"/>
</dbReference>
<feature type="compositionally biased region" description="Low complexity" evidence="1">
    <location>
        <begin position="35"/>
        <end position="44"/>
    </location>
</feature>
<evidence type="ECO:0008006" key="4">
    <source>
        <dbReference type="Google" id="ProtNLM"/>
    </source>
</evidence>
<reference evidence="2" key="1">
    <citation type="submission" date="2021-01" db="EMBL/GenBank/DDBJ databases">
        <title>Whole genome shotgun sequence of Cellulomonas pakistanensis NBRC 110800.</title>
        <authorList>
            <person name="Komaki H."/>
            <person name="Tamura T."/>
        </authorList>
    </citation>
    <scope>NUCLEOTIDE SEQUENCE</scope>
    <source>
        <strain evidence="2">NBRC 110800</strain>
    </source>
</reference>
<dbReference type="InterPro" id="IPR029046">
    <property type="entry name" value="LolA/LolB/LppX"/>
</dbReference>
<dbReference type="Proteomes" id="UP000642125">
    <property type="component" value="Unassembled WGS sequence"/>
</dbReference>
<gene>
    <name evidence="2" type="ORF">Cpa01nite_26520</name>
</gene>
<evidence type="ECO:0000313" key="3">
    <source>
        <dbReference type="Proteomes" id="UP000642125"/>
    </source>
</evidence>
<comment type="caution">
    <text evidence="2">The sequence shown here is derived from an EMBL/GenBank/DDBJ whole genome shotgun (WGS) entry which is preliminary data.</text>
</comment>
<keyword evidence="3" id="KW-1185">Reference proteome</keyword>
<organism evidence="2 3">
    <name type="scientific">Cellulomonas pakistanensis</name>
    <dbReference type="NCBI Taxonomy" id="992287"/>
    <lineage>
        <taxon>Bacteria</taxon>
        <taxon>Bacillati</taxon>
        <taxon>Actinomycetota</taxon>
        <taxon>Actinomycetes</taxon>
        <taxon>Micrococcales</taxon>
        <taxon>Cellulomonadaceae</taxon>
        <taxon>Cellulomonas</taxon>
    </lineage>
</organism>
<evidence type="ECO:0000256" key="1">
    <source>
        <dbReference type="SAM" id="MobiDB-lite"/>
    </source>
</evidence>
<dbReference type="AlphaFoldDB" id="A0A919U4A5"/>